<comment type="catalytic activity">
    <reaction evidence="6">
        <text>a chalcone = a flavanone.</text>
        <dbReference type="EC" id="5.5.1.6"/>
    </reaction>
</comment>
<dbReference type="PANTHER" id="PTHR28039:SF8">
    <property type="entry name" value="CHALCONE--FLAVANONE ISOMERASE 1-RELATED"/>
    <property type="match status" value="1"/>
</dbReference>
<organism evidence="9">
    <name type="scientific">Cibotium barometz</name>
    <name type="common">Scythian lamb</name>
    <name type="synonym">Polypodium barometz</name>
    <dbReference type="NCBI Taxonomy" id="29588"/>
    <lineage>
        <taxon>Eukaryota</taxon>
        <taxon>Viridiplantae</taxon>
        <taxon>Streptophyta</taxon>
        <taxon>Embryophyta</taxon>
        <taxon>Tracheophyta</taxon>
        <taxon>Polypodiopsida</taxon>
        <taxon>Polypodiidae</taxon>
        <taxon>Cyatheales</taxon>
        <taxon>Cibotiaceae</taxon>
        <taxon>Cibotium</taxon>
    </lineage>
</organism>
<dbReference type="Gene3D" id="1.10.890.20">
    <property type="match status" value="1"/>
</dbReference>
<dbReference type="SUPFAM" id="SSF54626">
    <property type="entry name" value="Chalcone isomerase"/>
    <property type="match status" value="1"/>
</dbReference>
<comment type="function">
    <text evidence="5">Catalyzes the intramolecular cyclization of bicyclic chalcones into tricyclic (S)-flavanones. Responsible for the isomerization of 4,2',4',6'-tetrahydroxychalcone (also termed chalcone) into naringenin.</text>
</comment>
<evidence type="ECO:0000256" key="1">
    <source>
        <dbReference type="ARBA" id="ARBA00004966"/>
    </source>
</evidence>
<dbReference type="EMBL" id="MK216778">
    <property type="protein sequence ID" value="QDF63014.1"/>
    <property type="molecule type" value="mRNA"/>
</dbReference>
<evidence type="ECO:0000313" key="9">
    <source>
        <dbReference type="EMBL" id="QDF63014.1"/>
    </source>
</evidence>
<evidence type="ECO:0000256" key="2">
    <source>
        <dbReference type="ARBA" id="ARBA00007166"/>
    </source>
</evidence>
<comment type="similarity">
    <text evidence="2 7">Belongs to the chalcone isomerase family.</text>
</comment>
<dbReference type="InterPro" id="IPR016089">
    <property type="entry name" value="Chalcone_isomerase_bundle_sf"/>
</dbReference>
<dbReference type="Gene3D" id="3.50.70.10">
    <property type="match status" value="1"/>
</dbReference>
<dbReference type="AlphaFoldDB" id="A0A4Y6I0Q1"/>
<reference evidence="9" key="1">
    <citation type="submission" date="2018-11" db="EMBL/GenBank/DDBJ databases">
        <authorList>
            <person name="Ni R."/>
        </authorList>
    </citation>
    <scope>NUCLEOTIDE SEQUENCE</scope>
</reference>
<dbReference type="InterPro" id="IPR016087">
    <property type="entry name" value="Chalcone_isomerase"/>
</dbReference>
<dbReference type="Pfam" id="PF02431">
    <property type="entry name" value="Chalcone"/>
    <property type="match status" value="1"/>
</dbReference>
<keyword evidence="4" id="KW-0284">Flavonoid biosynthesis</keyword>
<feature type="domain" description="Chalcone isomerase" evidence="8">
    <location>
        <begin position="18"/>
        <end position="214"/>
    </location>
</feature>
<evidence type="ECO:0000259" key="8">
    <source>
        <dbReference type="Pfam" id="PF02431"/>
    </source>
</evidence>
<sequence length="216" mass="23617">MAILEHQEKAHDFDGLEVEGVAFAPSIVAPGSSKPLILGGAGDRGLEINGNFIKFTAIGIYVEEGVIPHLCPKLGGKTVAELCEKELLFEELLSAPFEKFVRVVFLVPLSGPQYSEKVLERIGAQALYTKLQDEHKQQFLEIFKAENFPPRSSVLFSFSKEGLKVAFTKGNNIPEKPVAVIKDETFAEAVLATIIWKEGVSPGAKVSLAERLSKCF</sequence>
<evidence type="ECO:0000256" key="7">
    <source>
        <dbReference type="RuleBase" id="RU361158"/>
    </source>
</evidence>
<evidence type="ECO:0000256" key="3">
    <source>
        <dbReference type="ARBA" id="ARBA00023235"/>
    </source>
</evidence>
<gene>
    <name evidence="9" type="primary">CHI1</name>
</gene>
<keyword evidence="3 9" id="KW-0413">Isomerase</keyword>
<evidence type="ECO:0000256" key="5">
    <source>
        <dbReference type="ARBA" id="ARBA00025429"/>
    </source>
</evidence>
<dbReference type="InterPro" id="IPR016088">
    <property type="entry name" value="Chalcone_isomerase_3-sand"/>
</dbReference>
<dbReference type="InterPro" id="IPR044164">
    <property type="entry name" value="CFI"/>
</dbReference>
<comment type="pathway">
    <text evidence="1">Secondary metabolite biosynthesis; flavonoid biosynthesis.</text>
</comment>
<dbReference type="PANTHER" id="PTHR28039">
    <property type="entry name" value="CHALCONE--FLAVONONE ISOMERASE 1-RELATED"/>
    <property type="match status" value="1"/>
</dbReference>
<evidence type="ECO:0000256" key="6">
    <source>
        <dbReference type="ARBA" id="ARBA00034056"/>
    </source>
</evidence>
<evidence type="ECO:0000256" key="4">
    <source>
        <dbReference type="ARBA" id="ARBA00023241"/>
    </source>
</evidence>
<protein>
    <recommendedName>
        <fullName evidence="7">Chalcone-flavonone isomerase family protein</fullName>
    </recommendedName>
</protein>
<dbReference type="GO" id="GO:0045430">
    <property type="term" value="F:chalcone isomerase activity"/>
    <property type="evidence" value="ECO:0007669"/>
    <property type="project" value="UniProtKB-EC"/>
</dbReference>
<name>A0A4Y6I0Q1_CIBBA</name>
<proteinExistence type="evidence at transcript level"/>
<dbReference type="InterPro" id="IPR036298">
    <property type="entry name" value="Chalcone_isomerase_sf"/>
</dbReference>
<dbReference type="UniPathway" id="UPA00154"/>
<accession>A0A4Y6I0Q1</accession>
<dbReference type="GO" id="GO:0009813">
    <property type="term" value="P:flavonoid biosynthetic process"/>
    <property type="evidence" value="ECO:0007669"/>
    <property type="project" value="UniProtKB-UniPathway"/>
</dbReference>